<dbReference type="CDD" id="cd07377">
    <property type="entry name" value="WHTH_GntR"/>
    <property type="match status" value="1"/>
</dbReference>
<dbReference type="EMBL" id="BMCP01000001">
    <property type="protein sequence ID" value="GGE30743.1"/>
    <property type="molecule type" value="Genomic_DNA"/>
</dbReference>
<dbReference type="PANTHER" id="PTHR46577:SF1">
    <property type="entry name" value="HTH-TYPE TRANSCRIPTIONAL REGULATORY PROTEIN GABR"/>
    <property type="match status" value="1"/>
</dbReference>
<dbReference type="SUPFAM" id="SSF53383">
    <property type="entry name" value="PLP-dependent transferases"/>
    <property type="match status" value="1"/>
</dbReference>
<dbReference type="Proteomes" id="UP000602745">
    <property type="component" value="Unassembled WGS sequence"/>
</dbReference>
<keyword evidence="4" id="KW-0238">DNA-binding</keyword>
<keyword evidence="3" id="KW-0805">Transcription regulation</keyword>
<evidence type="ECO:0000256" key="1">
    <source>
        <dbReference type="ARBA" id="ARBA00005384"/>
    </source>
</evidence>
<dbReference type="Pfam" id="PF00392">
    <property type="entry name" value="GntR"/>
    <property type="match status" value="1"/>
</dbReference>
<evidence type="ECO:0000313" key="7">
    <source>
        <dbReference type="EMBL" id="GGE30743.1"/>
    </source>
</evidence>
<dbReference type="RefSeq" id="WP_229729238.1">
    <property type="nucleotide sequence ID" value="NZ_BMCP01000001.1"/>
</dbReference>
<evidence type="ECO:0000259" key="6">
    <source>
        <dbReference type="PROSITE" id="PS50949"/>
    </source>
</evidence>
<dbReference type="AlphaFoldDB" id="A0A8J2VHM6"/>
<dbReference type="InterPro" id="IPR015424">
    <property type="entry name" value="PyrdxlP-dep_Trfase"/>
</dbReference>
<gene>
    <name evidence="7" type="ORF">GCM10007276_04950</name>
</gene>
<comment type="caution">
    <text evidence="7">The sequence shown here is derived from an EMBL/GenBank/DDBJ whole genome shotgun (WGS) entry which is preliminary data.</text>
</comment>
<keyword evidence="8" id="KW-1185">Reference proteome</keyword>
<reference evidence="7" key="1">
    <citation type="journal article" date="2014" name="Int. J. Syst. Evol. Microbiol.">
        <title>Complete genome sequence of Corynebacterium casei LMG S-19264T (=DSM 44701T), isolated from a smear-ripened cheese.</title>
        <authorList>
            <consortium name="US DOE Joint Genome Institute (JGI-PGF)"/>
            <person name="Walter F."/>
            <person name="Albersmeier A."/>
            <person name="Kalinowski J."/>
            <person name="Ruckert C."/>
        </authorList>
    </citation>
    <scope>NUCLEOTIDE SEQUENCE</scope>
    <source>
        <strain evidence="7">CCM 7684</strain>
    </source>
</reference>
<dbReference type="GO" id="GO:0003677">
    <property type="term" value="F:DNA binding"/>
    <property type="evidence" value="ECO:0007669"/>
    <property type="project" value="UniProtKB-KW"/>
</dbReference>
<comment type="similarity">
    <text evidence="1">In the C-terminal section; belongs to the class-I pyridoxal-phosphate-dependent aminotransferase family.</text>
</comment>
<dbReference type="InterPro" id="IPR004839">
    <property type="entry name" value="Aminotransferase_I/II_large"/>
</dbReference>
<dbReference type="Gene3D" id="1.10.10.10">
    <property type="entry name" value="Winged helix-like DNA-binding domain superfamily/Winged helix DNA-binding domain"/>
    <property type="match status" value="1"/>
</dbReference>
<feature type="domain" description="HTH gntR-type" evidence="6">
    <location>
        <begin position="12"/>
        <end position="80"/>
    </location>
</feature>
<dbReference type="InterPro" id="IPR015422">
    <property type="entry name" value="PyrdxlP-dep_Trfase_small"/>
</dbReference>
<dbReference type="PANTHER" id="PTHR46577">
    <property type="entry name" value="HTH-TYPE TRANSCRIPTIONAL REGULATORY PROTEIN GABR"/>
    <property type="match status" value="1"/>
</dbReference>
<dbReference type="GO" id="GO:0003700">
    <property type="term" value="F:DNA-binding transcription factor activity"/>
    <property type="evidence" value="ECO:0007669"/>
    <property type="project" value="InterPro"/>
</dbReference>
<organism evidence="7 8">
    <name type="scientific">Agaricicola taiwanensis</name>
    <dbReference type="NCBI Taxonomy" id="591372"/>
    <lineage>
        <taxon>Bacteria</taxon>
        <taxon>Pseudomonadati</taxon>
        <taxon>Pseudomonadota</taxon>
        <taxon>Alphaproteobacteria</taxon>
        <taxon>Rhodobacterales</taxon>
        <taxon>Paracoccaceae</taxon>
        <taxon>Agaricicola</taxon>
    </lineage>
</organism>
<dbReference type="CDD" id="cd00609">
    <property type="entry name" value="AAT_like"/>
    <property type="match status" value="1"/>
</dbReference>
<name>A0A8J2VHM6_9RHOB</name>
<evidence type="ECO:0000256" key="2">
    <source>
        <dbReference type="ARBA" id="ARBA00022898"/>
    </source>
</evidence>
<dbReference type="InterPro" id="IPR051446">
    <property type="entry name" value="HTH_trans_reg/aminotransferase"/>
</dbReference>
<dbReference type="InterPro" id="IPR036390">
    <property type="entry name" value="WH_DNA-bd_sf"/>
</dbReference>
<dbReference type="Gene3D" id="3.40.640.10">
    <property type="entry name" value="Type I PLP-dependent aspartate aminotransferase-like (Major domain)"/>
    <property type="match status" value="1"/>
</dbReference>
<dbReference type="GO" id="GO:0030170">
    <property type="term" value="F:pyridoxal phosphate binding"/>
    <property type="evidence" value="ECO:0007669"/>
    <property type="project" value="InterPro"/>
</dbReference>
<evidence type="ECO:0000256" key="5">
    <source>
        <dbReference type="ARBA" id="ARBA00023163"/>
    </source>
</evidence>
<evidence type="ECO:0000256" key="4">
    <source>
        <dbReference type="ARBA" id="ARBA00023125"/>
    </source>
</evidence>
<dbReference type="InterPro" id="IPR036388">
    <property type="entry name" value="WH-like_DNA-bd_sf"/>
</dbReference>
<sequence>MSWYPKLPFGEGPRYLQIVAALQADIAAGNVSAGDRLPTHREMADKLGLSVGTVSKAYAAAERRGLISGKVGKGTFLLPTNQPLGVTEASAHESPRRINLALNTPPPTGEDELISRTMTEVMEDKQFPRLLGYLPHQGREEHRRAVADWLGQASLEISPNNLFITHGAQHAISIAMRLLSKPGTPVLAENLTYSGMMALALMEGYALKGVLMDHHGIIPDRLDEAFKESGAKTLYLTPTFQTASASIMPVERRREIAEIVRRHDAWVIEDDAYGFLSSDPLPTVTSFIPDRAFYVVSFAKCLAPGLRIGAMVAPPPFRDRIVNSIRATGWMANAVMSEAVVRMMKNGSLAEQVKMKRAAAAERVDLARELLGDFIPVIPTVPAFHLWVTMSLGRTAISLFAEAAQAGLTLASPTPLQPLDPMANGFRLCLGGASNLVELRDALTLLRSILDDFEAMAMV</sequence>
<evidence type="ECO:0000313" key="8">
    <source>
        <dbReference type="Proteomes" id="UP000602745"/>
    </source>
</evidence>
<dbReference type="SMART" id="SM00345">
    <property type="entry name" value="HTH_GNTR"/>
    <property type="match status" value="1"/>
</dbReference>
<dbReference type="SUPFAM" id="SSF46785">
    <property type="entry name" value="Winged helix' DNA-binding domain"/>
    <property type="match status" value="1"/>
</dbReference>
<proteinExistence type="inferred from homology"/>
<dbReference type="InterPro" id="IPR000524">
    <property type="entry name" value="Tscrpt_reg_HTH_GntR"/>
</dbReference>
<keyword evidence="2" id="KW-0663">Pyridoxal phosphate</keyword>
<dbReference type="PROSITE" id="PS50949">
    <property type="entry name" value="HTH_GNTR"/>
    <property type="match status" value="1"/>
</dbReference>
<evidence type="ECO:0000256" key="3">
    <source>
        <dbReference type="ARBA" id="ARBA00023015"/>
    </source>
</evidence>
<dbReference type="Gene3D" id="3.90.1150.10">
    <property type="entry name" value="Aspartate Aminotransferase, domain 1"/>
    <property type="match status" value="1"/>
</dbReference>
<accession>A0A8J2VHM6</accession>
<dbReference type="Pfam" id="PF00155">
    <property type="entry name" value="Aminotran_1_2"/>
    <property type="match status" value="1"/>
</dbReference>
<reference evidence="7" key="2">
    <citation type="submission" date="2020-09" db="EMBL/GenBank/DDBJ databases">
        <authorList>
            <person name="Sun Q."/>
            <person name="Sedlacek I."/>
        </authorList>
    </citation>
    <scope>NUCLEOTIDE SEQUENCE</scope>
    <source>
        <strain evidence="7">CCM 7684</strain>
    </source>
</reference>
<protein>
    <submittedName>
        <fullName evidence="7">GntR family transcriptional regulator</fullName>
    </submittedName>
</protein>
<keyword evidence="5" id="KW-0804">Transcription</keyword>
<dbReference type="InterPro" id="IPR015421">
    <property type="entry name" value="PyrdxlP-dep_Trfase_major"/>
</dbReference>